<keyword evidence="3" id="KW-1185">Reference proteome</keyword>
<sequence length="78" mass="8761">MPSVPKRKSAPELQGKTYEEVCQLYQRQSRKQPPIRANTCEPIGRTESVADEKRPEQPSISEDTWILALVGGCFPTDS</sequence>
<evidence type="ECO:0000313" key="3">
    <source>
        <dbReference type="Proteomes" id="UP000887159"/>
    </source>
</evidence>
<dbReference type="EMBL" id="BMAU01021296">
    <property type="protein sequence ID" value="GFY10351.1"/>
    <property type="molecule type" value="Genomic_DNA"/>
</dbReference>
<name>A0A8X6SDR3_TRICX</name>
<dbReference type="AlphaFoldDB" id="A0A8X6SDR3"/>
<comment type="caution">
    <text evidence="2">The sequence shown here is derived from an EMBL/GenBank/DDBJ whole genome shotgun (WGS) entry which is preliminary data.</text>
</comment>
<reference evidence="2" key="1">
    <citation type="submission" date="2020-08" db="EMBL/GenBank/DDBJ databases">
        <title>Multicomponent nature underlies the extraordinary mechanical properties of spider dragline silk.</title>
        <authorList>
            <person name="Kono N."/>
            <person name="Nakamura H."/>
            <person name="Mori M."/>
            <person name="Yoshida Y."/>
            <person name="Ohtoshi R."/>
            <person name="Malay A.D."/>
            <person name="Moran D.A.P."/>
            <person name="Tomita M."/>
            <person name="Numata K."/>
            <person name="Arakawa K."/>
        </authorList>
    </citation>
    <scope>NUCLEOTIDE SEQUENCE</scope>
</reference>
<evidence type="ECO:0000256" key="1">
    <source>
        <dbReference type="SAM" id="MobiDB-lite"/>
    </source>
</evidence>
<accession>A0A8X6SDR3</accession>
<organism evidence="2 3">
    <name type="scientific">Trichonephila clavipes</name>
    <name type="common">Golden silk orbweaver</name>
    <name type="synonym">Nephila clavipes</name>
    <dbReference type="NCBI Taxonomy" id="2585209"/>
    <lineage>
        <taxon>Eukaryota</taxon>
        <taxon>Metazoa</taxon>
        <taxon>Ecdysozoa</taxon>
        <taxon>Arthropoda</taxon>
        <taxon>Chelicerata</taxon>
        <taxon>Arachnida</taxon>
        <taxon>Araneae</taxon>
        <taxon>Araneomorphae</taxon>
        <taxon>Entelegynae</taxon>
        <taxon>Araneoidea</taxon>
        <taxon>Nephilidae</taxon>
        <taxon>Trichonephila</taxon>
    </lineage>
</organism>
<feature type="region of interest" description="Disordered" evidence="1">
    <location>
        <begin position="29"/>
        <end position="60"/>
    </location>
</feature>
<proteinExistence type="predicted"/>
<evidence type="ECO:0000313" key="2">
    <source>
        <dbReference type="EMBL" id="GFY10351.1"/>
    </source>
</evidence>
<dbReference type="Proteomes" id="UP000887159">
    <property type="component" value="Unassembled WGS sequence"/>
</dbReference>
<protein>
    <submittedName>
        <fullName evidence="2">Uncharacterized protein</fullName>
    </submittedName>
</protein>
<gene>
    <name evidence="2" type="ORF">TNCV_2630281</name>
</gene>